<dbReference type="Proteomes" id="UP000007030">
    <property type="component" value="Chromosome"/>
</dbReference>
<name>F2NKM1_MARHT</name>
<proteinExistence type="predicted"/>
<evidence type="ECO:0000313" key="2">
    <source>
        <dbReference type="Proteomes" id="UP000007030"/>
    </source>
</evidence>
<keyword evidence="2" id="KW-1185">Reference proteome</keyword>
<dbReference type="eggNOG" id="COG2335">
    <property type="taxonomic scope" value="Bacteria"/>
</dbReference>
<dbReference type="AlphaFoldDB" id="F2NKM1"/>
<evidence type="ECO:0000313" key="1">
    <source>
        <dbReference type="EMBL" id="AEB12681.1"/>
    </source>
</evidence>
<reference evidence="1 2" key="1">
    <citation type="journal article" date="2012" name="Stand. Genomic Sci.">
        <title>Complete genome sequence of the aerobic, heterotroph Marinithermus hydrothermalis type strain (T1(T)) from a deep-sea hydrothermal vent chimney.</title>
        <authorList>
            <person name="Copeland A."/>
            <person name="Gu W."/>
            <person name="Yasawong M."/>
            <person name="Lapidus A."/>
            <person name="Lucas S."/>
            <person name="Deshpande S."/>
            <person name="Pagani I."/>
            <person name="Tapia R."/>
            <person name="Cheng J.F."/>
            <person name="Goodwin L.A."/>
            <person name="Pitluck S."/>
            <person name="Liolios K."/>
            <person name="Ivanova N."/>
            <person name="Mavromatis K."/>
            <person name="Mikhailova N."/>
            <person name="Pati A."/>
            <person name="Chen A."/>
            <person name="Palaniappan K."/>
            <person name="Land M."/>
            <person name="Pan C."/>
            <person name="Brambilla E.M."/>
            <person name="Rohde M."/>
            <person name="Tindall B.J."/>
            <person name="Sikorski J."/>
            <person name="Goker M."/>
            <person name="Detter J.C."/>
            <person name="Bristow J."/>
            <person name="Eisen J.A."/>
            <person name="Markowitz V."/>
            <person name="Hugenholtz P."/>
            <person name="Kyrpides N.C."/>
            <person name="Klenk H.P."/>
            <person name="Woyke T."/>
        </authorList>
    </citation>
    <scope>NUCLEOTIDE SEQUENCE [LARGE SCALE GENOMIC DNA]</scope>
    <source>
        <strain evidence="2">DSM 14884 / JCM 11576 / T1</strain>
    </source>
</reference>
<dbReference type="STRING" id="869210.Marky_1951"/>
<dbReference type="KEGG" id="mhd:Marky_1951"/>
<dbReference type="EMBL" id="CP002630">
    <property type="protein sequence ID" value="AEB12681.1"/>
    <property type="molecule type" value="Genomic_DNA"/>
</dbReference>
<gene>
    <name evidence="1" type="ordered locus">Marky_1951</name>
</gene>
<organism evidence="1 2">
    <name type="scientific">Marinithermus hydrothermalis (strain DSM 14884 / JCM 11576 / T1)</name>
    <dbReference type="NCBI Taxonomy" id="869210"/>
    <lineage>
        <taxon>Bacteria</taxon>
        <taxon>Thermotogati</taxon>
        <taxon>Deinococcota</taxon>
        <taxon>Deinococci</taxon>
        <taxon>Thermales</taxon>
        <taxon>Thermaceae</taxon>
        <taxon>Marinithermus</taxon>
    </lineage>
</organism>
<protein>
    <submittedName>
        <fullName evidence="1">Uncharacterized protein</fullName>
    </submittedName>
</protein>
<accession>F2NKM1</accession>
<sequence>MQARKRLSSRIRVLLGMLGILAVGFVLARYHYESPGATAQNTAQTTDADVILTIDNRGNSDYLVLEVEGADGVAELNTPDPTWTLTIGTRYRIINKGRRNIHPFELIDQPASGRASDDGILLSQKARVKGRFEDDPAVAWVEDDEGVTFTLTPELAQALKGYRCGVHTRSMRGDIEVIEGPGG</sequence>
<dbReference type="HOGENOM" id="CLU_1508870_0_0_0"/>